<evidence type="ECO:0000313" key="2">
    <source>
        <dbReference type="EMBL" id="CDW28366.1"/>
    </source>
</evidence>
<name>A0A0K2TSL3_LEPSM</name>
<feature type="region of interest" description="Disordered" evidence="1">
    <location>
        <begin position="43"/>
        <end position="69"/>
    </location>
</feature>
<feature type="compositionally biased region" description="Pro residues" evidence="1">
    <location>
        <begin position="43"/>
        <end position="59"/>
    </location>
</feature>
<evidence type="ECO:0000256" key="1">
    <source>
        <dbReference type="SAM" id="MobiDB-lite"/>
    </source>
</evidence>
<dbReference type="EMBL" id="HACA01011005">
    <property type="protein sequence ID" value="CDW28366.1"/>
    <property type="molecule type" value="Transcribed_RNA"/>
</dbReference>
<proteinExistence type="predicted"/>
<organism evidence="2">
    <name type="scientific">Lepeophtheirus salmonis</name>
    <name type="common">Salmon louse</name>
    <name type="synonym">Caligus salmonis</name>
    <dbReference type="NCBI Taxonomy" id="72036"/>
    <lineage>
        <taxon>Eukaryota</taxon>
        <taxon>Metazoa</taxon>
        <taxon>Ecdysozoa</taxon>
        <taxon>Arthropoda</taxon>
        <taxon>Crustacea</taxon>
        <taxon>Multicrustacea</taxon>
        <taxon>Hexanauplia</taxon>
        <taxon>Copepoda</taxon>
        <taxon>Siphonostomatoida</taxon>
        <taxon>Caligidae</taxon>
        <taxon>Lepeophtheirus</taxon>
    </lineage>
</organism>
<dbReference type="AlphaFoldDB" id="A0A0K2TSL3"/>
<sequence length="69" mass="7783">KEEEDRGGEEVVELTTLSLSLPFEELLLEEFILLPPTPLPERLPIPPPPPPLPIPPPLPFVEEESLRRP</sequence>
<accession>A0A0K2TSL3</accession>
<protein>
    <submittedName>
        <fullName evidence="2">Uncharacterized protein</fullName>
    </submittedName>
</protein>
<feature type="non-terminal residue" evidence="2">
    <location>
        <position position="1"/>
    </location>
</feature>
<reference evidence="2" key="1">
    <citation type="submission" date="2014-05" db="EMBL/GenBank/DDBJ databases">
        <authorList>
            <person name="Chronopoulou M."/>
        </authorList>
    </citation>
    <scope>NUCLEOTIDE SEQUENCE</scope>
    <source>
        <tissue evidence="2">Whole organism</tissue>
    </source>
</reference>